<evidence type="ECO:0000259" key="1">
    <source>
        <dbReference type="Pfam" id="PF03478"/>
    </source>
</evidence>
<evidence type="ECO:0000313" key="3">
    <source>
        <dbReference type="Proteomes" id="UP001415857"/>
    </source>
</evidence>
<dbReference type="AlphaFoldDB" id="A0AAP0WVV7"/>
<dbReference type="InterPro" id="IPR005174">
    <property type="entry name" value="KIB1-4_b-propeller"/>
</dbReference>
<dbReference type="InterPro" id="IPR050942">
    <property type="entry name" value="F-box_BR-signaling"/>
</dbReference>
<gene>
    <name evidence="2" type="ORF">L1049_027745</name>
</gene>
<evidence type="ECO:0000313" key="2">
    <source>
        <dbReference type="EMBL" id="KAK9278185.1"/>
    </source>
</evidence>
<dbReference type="Proteomes" id="UP001415857">
    <property type="component" value="Unassembled WGS sequence"/>
</dbReference>
<reference evidence="2 3" key="1">
    <citation type="journal article" date="2024" name="Plant J.">
        <title>Genome sequences and population genomics reveal climatic adaptation and genomic divergence between two closely related sweetgum species.</title>
        <authorList>
            <person name="Xu W.Q."/>
            <person name="Ren C.Q."/>
            <person name="Zhang X.Y."/>
            <person name="Comes H.P."/>
            <person name="Liu X.H."/>
            <person name="Li Y.G."/>
            <person name="Kettle C.J."/>
            <person name="Jalonen R."/>
            <person name="Gaisberger H."/>
            <person name="Ma Y.Z."/>
            <person name="Qiu Y.X."/>
        </authorList>
    </citation>
    <scope>NUCLEOTIDE SEQUENCE [LARGE SCALE GENOMIC DNA]</scope>
    <source>
        <strain evidence="2">Hangzhou</strain>
    </source>
</reference>
<dbReference type="PANTHER" id="PTHR44259">
    <property type="entry name" value="OS07G0183000 PROTEIN-RELATED"/>
    <property type="match status" value="1"/>
</dbReference>
<proteinExistence type="predicted"/>
<name>A0AAP0WVV7_LIQFO</name>
<organism evidence="2 3">
    <name type="scientific">Liquidambar formosana</name>
    <name type="common">Formosan gum</name>
    <dbReference type="NCBI Taxonomy" id="63359"/>
    <lineage>
        <taxon>Eukaryota</taxon>
        <taxon>Viridiplantae</taxon>
        <taxon>Streptophyta</taxon>
        <taxon>Embryophyta</taxon>
        <taxon>Tracheophyta</taxon>
        <taxon>Spermatophyta</taxon>
        <taxon>Magnoliopsida</taxon>
        <taxon>eudicotyledons</taxon>
        <taxon>Gunneridae</taxon>
        <taxon>Pentapetalae</taxon>
        <taxon>Saxifragales</taxon>
        <taxon>Altingiaceae</taxon>
        <taxon>Liquidambar</taxon>
    </lineage>
</organism>
<dbReference type="EMBL" id="JBBPBK010000009">
    <property type="protein sequence ID" value="KAK9278185.1"/>
    <property type="molecule type" value="Genomic_DNA"/>
</dbReference>
<dbReference type="PANTHER" id="PTHR44259:SF93">
    <property type="entry name" value="PROTEIN, PUTATIVE (DUF295)-RELATED"/>
    <property type="match status" value="1"/>
</dbReference>
<feature type="domain" description="KIB1-4 beta-propeller" evidence="1">
    <location>
        <begin position="9"/>
        <end position="118"/>
    </location>
</feature>
<sequence>MVAPRTSVHAPKAYLVESSAGDLLMVQRFLKQKDHEIQLLTSGFKIFKLQHSTATAIAGWIEIKSLGDDALFLGDNHSLCISVANVTGCKSNSIYYTDDYDDATTYEAFGPRDMGVFNLEDASFGLHYKLDPSQKHMPPALWIVPTLPKFGSNLSSSA</sequence>
<protein>
    <recommendedName>
        <fullName evidence="1">KIB1-4 beta-propeller domain-containing protein</fullName>
    </recommendedName>
</protein>
<comment type="caution">
    <text evidence="2">The sequence shown here is derived from an EMBL/GenBank/DDBJ whole genome shotgun (WGS) entry which is preliminary data.</text>
</comment>
<dbReference type="Pfam" id="PF03478">
    <property type="entry name" value="Beta-prop_KIB1-4"/>
    <property type="match status" value="1"/>
</dbReference>
<keyword evidence="3" id="KW-1185">Reference proteome</keyword>
<accession>A0AAP0WVV7</accession>